<dbReference type="InterPro" id="IPR000587">
    <property type="entry name" value="Creatinase_N"/>
</dbReference>
<evidence type="ECO:0000259" key="1">
    <source>
        <dbReference type="Pfam" id="PF01321"/>
    </source>
</evidence>
<organism evidence="2">
    <name type="scientific">marine sediment metagenome</name>
    <dbReference type="NCBI Taxonomy" id="412755"/>
    <lineage>
        <taxon>unclassified sequences</taxon>
        <taxon>metagenomes</taxon>
        <taxon>ecological metagenomes</taxon>
    </lineage>
</organism>
<reference evidence="2" key="1">
    <citation type="journal article" date="2014" name="Front. Microbiol.">
        <title>High frequency of phylogenetically diverse reductive dehalogenase-homologous genes in deep subseafloor sedimentary metagenomes.</title>
        <authorList>
            <person name="Kawai M."/>
            <person name="Futagami T."/>
            <person name="Toyoda A."/>
            <person name="Takaki Y."/>
            <person name="Nishi S."/>
            <person name="Hori S."/>
            <person name="Arai W."/>
            <person name="Tsubouchi T."/>
            <person name="Morono Y."/>
            <person name="Uchiyama I."/>
            <person name="Ito T."/>
            <person name="Fujiyama A."/>
            <person name="Inagaki F."/>
            <person name="Takami H."/>
        </authorList>
    </citation>
    <scope>NUCLEOTIDE SEQUENCE</scope>
    <source>
        <strain evidence="2">Expedition CK06-06</strain>
    </source>
</reference>
<dbReference type="InterPro" id="IPR029149">
    <property type="entry name" value="Creatin/AminoP/Spt16_N"/>
</dbReference>
<protein>
    <recommendedName>
        <fullName evidence="1">Creatinase N-terminal domain-containing protein</fullName>
    </recommendedName>
</protein>
<name>X1JAH8_9ZZZZ</name>
<feature type="non-terminal residue" evidence="2">
    <location>
        <position position="46"/>
    </location>
</feature>
<dbReference type="Pfam" id="PF01321">
    <property type="entry name" value="Creatinase_N"/>
    <property type="match status" value="1"/>
</dbReference>
<accession>X1JAH8</accession>
<proteinExistence type="predicted"/>
<dbReference type="AlphaFoldDB" id="X1JAH8"/>
<feature type="domain" description="Creatinase N-terminal" evidence="1">
    <location>
        <begin position="16"/>
        <end position="45"/>
    </location>
</feature>
<evidence type="ECO:0000313" key="2">
    <source>
        <dbReference type="EMBL" id="GAH75384.1"/>
    </source>
</evidence>
<comment type="caution">
    <text evidence="2">The sequence shown here is derived from an EMBL/GenBank/DDBJ whole genome shotgun (WGS) entry which is preliminary data.</text>
</comment>
<gene>
    <name evidence="2" type="ORF">S03H2_44159</name>
</gene>
<dbReference type="Gene3D" id="3.40.350.10">
    <property type="entry name" value="Creatinase/prolidase N-terminal domain"/>
    <property type="match status" value="1"/>
</dbReference>
<dbReference type="SUPFAM" id="SSF53092">
    <property type="entry name" value="Creatinase/prolidase N-terminal domain"/>
    <property type="match status" value="1"/>
</dbReference>
<sequence length="46" mass="5315">MIKDRLKIFRNKIGKENKEIEGFLVTNLKNLNYLTGFDGEGFALII</sequence>
<dbReference type="EMBL" id="BARU01027592">
    <property type="protein sequence ID" value="GAH75384.1"/>
    <property type="molecule type" value="Genomic_DNA"/>
</dbReference>